<protein>
    <submittedName>
        <fullName evidence="1">Uncharacterized protein</fullName>
    </submittedName>
</protein>
<proteinExistence type="predicted"/>
<name>A0A0E9R6G2_ANGAN</name>
<reference evidence="1" key="2">
    <citation type="journal article" date="2015" name="Fish Shellfish Immunol.">
        <title>Early steps in the European eel (Anguilla anguilla)-Vibrio vulnificus interaction in the gills: Role of the RtxA13 toxin.</title>
        <authorList>
            <person name="Callol A."/>
            <person name="Pajuelo D."/>
            <person name="Ebbesson L."/>
            <person name="Teles M."/>
            <person name="MacKenzie S."/>
            <person name="Amaro C."/>
        </authorList>
    </citation>
    <scope>NUCLEOTIDE SEQUENCE</scope>
</reference>
<evidence type="ECO:0000313" key="1">
    <source>
        <dbReference type="EMBL" id="JAH24342.1"/>
    </source>
</evidence>
<sequence length="21" mass="2517">MLHCFRNRVDRMGTSQFFVAT</sequence>
<dbReference type="EMBL" id="GBXM01084235">
    <property type="protein sequence ID" value="JAH24342.1"/>
    <property type="molecule type" value="Transcribed_RNA"/>
</dbReference>
<dbReference type="AlphaFoldDB" id="A0A0E9R6G2"/>
<organism evidence="1">
    <name type="scientific">Anguilla anguilla</name>
    <name type="common">European freshwater eel</name>
    <name type="synonym">Muraena anguilla</name>
    <dbReference type="NCBI Taxonomy" id="7936"/>
    <lineage>
        <taxon>Eukaryota</taxon>
        <taxon>Metazoa</taxon>
        <taxon>Chordata</taxon>
        <taxon>Craniata</taxon>
        <taxon>Vertebrata</taxon>
        <taxon>Euteleostomi</taxon>
        <taxon>Actinopterygii</taxon>
        <taxon>Neopterygii</taxon>
        <taxon>Teleostei</taxon>
        <taxon>Anguilliformes</taxon>
        <taxon>Anguillidae</taxon>
        <taxon>Anguilla</taxon>
    </lineage>
</organism>
<reference evidence="1" key="1">
    <citation type="submission" date="2014-11" db="EMBL/GenBank/DDBJ databases">
        <authorList>
            <person name="Amaro Gonzalez C."/>
        </authorList>
    </citation>
    <scope>NUCLEOTIDE SEQUENCE</scope>
</reference>
<accession>A0A0E9R6G2</accession>